<evidence type="ECO:0000256" key="2">
    <source>
        <dbReference type="ARBA" id="ARBA00022448"/>
    </source>
</evidence>
<keyword evidence="3 7" id="KW-0812">Transmembrane</keyword>
<dbReference type="PANTHER" id="PTHR23505:SF52">
    <property type="entry name" value="MAJOR FACILITATOR SUPERFAMILY PROTEIN"/>
    <property type="match status" value="1"/>
</dbReference>
<evidence type="ECO:0000256" key="1">
    <source>
        <dbReference type="ARBA" id="ARBA00004141"/>
    </source>
</evidence>
<proteinExistence type="predicted"/>
<feature type="transmembrane region" description="Helical" evidence="7">
    <location>
        <begin position="30"/>
        <end position="51"/>
    </location>
</feature>
<keyword evidence="5 7" id="KW-0472">Membrane</keyword>
<feature type="transmembrane region" description="Helical" evidence="7">
    <location>
        <begin position="57"/>
        <end position="76"/>
    </location>
</feature>
<dbReference type="SUPFAM" id="SSF103473">
    <property type="entry name" value="MFS general substrate transporter"/>
    <property type="match status" value="1"/>
</dbReference>
<reference evidence="8" key="1">
    <citation type="submission" date="2023-08" db="EMBL/GenBank/DDBJ databases">
        <authorList>
            <person name="Chen Y."/>
            <person name="Shah S."/>
            <person name="Dougan E. K."/>
            <person name="Thang M."/>
            <person name="Chan C."/>
        </authorList>
    </citation>
    <scope>NUCLEOTIDE SEQUENCE</scope>
</reference>
<dbReference type="GO" id="GO:0016020">
    <property type="term" value="C:membrane"/>
    <property type="evidence" value="ECO:0007669"/>
    <property type="project" value="UniProtKB-SubCell"/>
</dbReference>
<keyword evidence="9" id="KW-1185">Reference proteome</keyword>
<dbReference type="AlphaFoldDB" id="A0AA36JAD5"/>
<evidence type="ECO:0000256" key="3">
    <source>
        <dbReference type="ARBA" id="ARBA00022692"/>
    </source>
</evidence>
<accession>A0AA36JAD5</accession>
<organism evidence="8 9">
    <name type="scientific">Effrenium voratum</name>
    <dbReference type="NCBI Taxonomy" id="2562239"/>
    <lineage>
        <taxon>Eukaryota</taxon>
        <taxon>Sar</taxon>
        <taxon>Alveolata</taxon>
        <taxon>Dinophyceae</taxon>
        <taxon>Suessiales</taxon>
        <taxon>Symbiodiniaceae</taxon>
        <taxon>Effrenium</taxon>
    </lineage>
</organism>
<evidence type="ECO:0000256" key="5">
    <source>
        <dbReference type="ARBA" id="ARBA00023136"/>
    </source>
</evidence>
<dbReference type="EMBL" id="CAUJNA010003438">
    <property type="protein sequence ID" value="CAJ1402071.1"/>
    <property type="molecule type" value="Genomic_DNA"/>
</dbReference>
<comment type="subcellular location">
    <subcellularLocation>
        <location evidence="1">Membrane</location>
        <topology evidence="1">Multi-pass membrane protein</topology>
    </subcellularLocation>
</comment>
<evidence type="ECO:0000256" key="6">
    <source>
        <dbReference type="SAM" id="MobiDB-lite"/>
    </source>
</evidence>
<keyword evidence="2" id="KW-0813">Transport</keyword>
<feature type="region of interest" description="Disordered" evidence="6">
    <location>
        <begin position="182"/>
        <end position="215"/>
    </location>
</feature>
<evidence type="ECO:0000313" key="8">
    <source>
        <dbReference type="EMBL" id="CAJ1402071.1"/>
    </source>
</evidence>
<feature type="transmembrane region" description="Helical" evidence="7">
    <location>
        <begin position="157"/>
        <end position="175"/>
    </location>
</feature>
<dbReference type="PANTHER" id="PTHR23505">
    <property type="entry name" value="SPINSTER"/>
    <property type="match status" value="1"/>
</dbReference>
<dbReference type="Gene3D" id="1.20.1250.20">
    <property type="entry name" value="MFS general substrate transporter like domains"/>
    <property type="match status" value="1"/>
</dbReference>
<gene>
    <name evidence="8" type="ORF">EVOR1521_LOCUS25043</name>
</gene>
<keyword evidence="4 7" id="KW-1133">Transmembrane helix</keyword>
<sequence length="215" mass="23227">MGTVGEGLGNALGGHLGDLAHIKRPNNGRIYVAMFSVLSNIPFVYAIFMGVDKNADLSVFFAGLLFLSGTLTSWEVTGCLNPVVIDIVPRRQLSSAFAWNVAMVFTSGNMIGPMLVGLTAQNVFHYKLTTESVDKMSASLRQHNAEALGKSLCVTSIVPSVISAVIFSMLFCTYAKDKRHLQESEGSESDVPEEAKDPERQQLLGKRLSQAGRTA</sequence>
<evidence type="ECO:0000313" key="9">
    <source>
        <dbReference type="Proteomes" id="UP001178507"/>
    </source>
</evidence>
<protein>
    <submittedName>
        <fullName evidence="8">Uncharacterized protein</fullName>
    </submittedName>
</protein>
<evidence type="ECO:0000256" key="7">
    <source>
        <dbReference type="SAM" id="Phobius"/>
    </source>
</evidence>
<evidence type="ECO:0000256" key="4">
    <source>
        <dbReference type="ARBA" id="ARBA00022989"/>
    </source>
</evidence>
<dbReference type="InterPro" id="IPR036259">
    <property type="entry name" value="MFS_trans_sf"/>
</dbReference>
<comment type="caution">
    <text evidence="8">The sequence shown here is derived from an EMBL/GenBank/DDBJ whole genome shotgun (WGS) entry which is preliminary data.</text>
</comment>
<feature type="transmembrane region" description="Helical" evidence="7">
    <location>
        <begin position="97"/>
        <end position="118"/>
    </location>
</feature>
<dbReference type="Proteomes" id="UP001178507">
    <property type="component" value="Unassembled WGS sequence"/>
</dbReference>
<name>A0AA36JAD5_9DINO</name>
<dbReference type="InterPro" id="IPR044770">
    <property type="entry name" value="MFS_spinster-like"/>
</dbReference>